<keyword evidence="4" id="KW-1185">Reference proteome</keyword>
<feature type="non-terminal residue" evidence="3">
    <location>
        <position position="431"/>
    </location>
</feature>
<dbReference type="PROSITE" id="PS51279">
    <property type="entry name" value="BCNT_C"/>
    <property type="match status" value="1"/>
</dbReference>
<protein>
    <submittedName>
        <fullName evidence="3">CFDP1</fullName>
    </submittedName>
</protein>
<dbReference type="AlphaFoldDB" id="A0AAW2YV74"/>
<feature type="region of interest" description="Disordered" evidence="1">
    <location>
        <begin position="171"/>
        <end position="319"/>
    </location>
</feature>
<feature type="compositionally biased region" description="Acidic residues" evidence="1">
    <location>
        <begin position="56"/>
        <end position="65"/>
    </location>
</feature>
<comment type="caution">
    <text evidence="3">The sequence shown here is derived from an EMBL/GenBank/DDBJ whole genome shotgun (WGS) entry which is preliminary data.</text>
</comment>
<name>A0AAW2YV74_9EUKA</name>
<feature type="compositionally biased region" description="Acidic residues" evidence="1">
    <location>
        <begin position="99"/>
        <end position="111"/>
    </location>
</feature>
<feature type="domain" description="BCNT-C" evidence="2">
    <location>
        <begin position="352"/>
        <end position="429"/>
    </location>
</feature>
<sequence>MSKRLADLLNDSDEDDEEYQPSESDGDSDEERPSKKQKMHGKGSAGGFAFLSDENGVNDDSDDDYLYSGESNKPKSEIARGKMCAVDQAPPDTSALLGEIDDEDDDDDDDGDFKPRDDDEDDEDEEQKEEENKIKQDKEALRDLVHDEGDDPYLLYKDMTKNVETVLTEITASSGSSSASGSSSGSSSASGSSSSSGSGSSSGSSSSQVGSSSNSSSASSSNSSNQNTIESGSSTLKTNMSPIKKENDVDDFWKQMNQGVVSTPKKTLSTPSKTTTTPKPKPTTTPSKTPSKQPTSEIDDFFASMNDSTPKEKKKPDVSLAEAAAAIEAQTKQATLTTSPVPITTSHVDPLQVKANRLDALLNKMQNKKEATIRTSKKDWEQFKAKEGITEDLKQATKDGYLEKQAFLSRTEMRQFEQDSELRNQERERQR</sequence>
<proteinExistence type="predicted"/>
<dbReference type="InterPro" id="IPR011421">
    <property type="entry name" value="BCNT-C"/>
</dbReference>
<feature type="compositionally biased region" description="Basic and acidic residues" evidence="1">
    <location>
        <begin position="243"/>
        <end position="253"/>
    </location>
</feature>
<reference evidence="3 4" key="1">
    <citation type="submission" date="2024-03" db="EMBL/GenBank/DDBJ databases">
        <title>The Acrasis kona genome and developmental transcriptomes reveal deep origins of eukaryotic multicellular pathways.</title>
        <authorList>
            <person name="Sheikh S."/>
            <person name="Fu C.-J."/>
            <person name="Brown M.W."/>
            <person name="Baldauf S.L."/>
        </authorList>
    </citation>
    <scope>NUCLEOTIDE SEQUENCE [LARGE SCALE GENOMIC DNA]</scope>
    <source>
        <strain evidence="3 4">ATCC MYA-3509</strain>
    </source>
</reference>
<feature type="compositionally biased region" description="Low complexity" evidence="1">
    <location>
        <begin position="173"/>
        <end position="225"/>
    </location>
</feature>
<feature type="compositionally biased region" description="Basic and acidic residues" evidence="1">
    <location>
        <begin position="130"/>
        <end position="147"/>
    </location>
</feature>
<feature type="compositionally biased region" description="Low complexity" evidence="1">
    <location>
        <begin position="262"/>
        <end position="296"/>
    </location>
</feature>
<feature type="compositionally biased region" description="Polar residues" evidence="1">
    <location>
        <begin position="226"/>
        <end position="241"/>
    </location>
</feature>
<organism evidence="3 4">
    <name type="scientific">Acrasis kona</name>
    <dbReference type="NCBI Taxonomy" id="1008807"/>
    <lineage>
        <taxon>Eukaryota</taxon>
        <taxon>Discoba</taxon>
        <taxon>Heterolobosea</taxon>
        <taxon>Tetramitia</taxon>
        <taxon>Eutetramitia</taxon>
        <taxon>Acrasidae</taxon>
        <taxon>Acrasis</taxon>
    </lineage>
</organism>
<dbReference type="PANTHER" id="PTHR48407:SF1">
    <property type="entry name" value="CRANIOFACIAL DEVELOPMENT PROTEIN 1"/>
    <property type="match status" value="1"/>
</dbReference>
<dbReference type="EMBL" id="JAOPGA020000683">
    <property type="protein sequence ID" value="KAL0480690.1"/>
    <property type="molecule type" value="Genomic_DNA"/>
</dbReference>
<evidence type="ECO:0000313" key="3">
    <source>
        <dbReference type="EMBL" id="KAL0480690.1"/>
    </source>
</evidence>
<dbReference type="InterPro" id="IPR027124">
    <property type="entry name" value="Swc5/CFDP1/2"/>
</dbReference>
<feature type="region of interest" description="Disordered" evidence="1">
    <location>
        <begin position="412"/>
        <end position="431"/>
    </location>
</feature>
<dbReference type="Pfam" id="PF07572">
    <property type="entry name" value="BCNT"/>
    <property type="match status" value="1"/>
</dbReference>
<dbReference type="Proteomes" id="UP001431209">
    <property type="component" value="Unassembled WGS sequence"/>
</dbReference>
<gene>
    <name evidence="3" type="ORF">AKO1_007014</name>
</gene>
<accession>A0AAW2YV74</accession>
<dbReference type="PANTHER" id="PTHR48407">
    <property type="entry name" value="CRANIOFACIAL DEVELOPMENT PROTEIN 1"/>
    <property type="match status" value="1"/>
</dbReference>
<evidence type="ECO:0000259" key="2">
    <source>
        <dbReference type="PROSITE" id="PS51279"/>
    </source>
</evidence>
<feature type="compositionally biased region" description="Acidic residues" evidence="1">
    <location>
        <begin position="118"/>
        <end position="129"/>
    </location>
</feature>
<feature type="compositionally biased region" description="Acidic residues" evidence="1">
    <location>
        <begin position="10"/>
        <end position="30"/>
    </location>
</feature>
<feature type="region of interest" description="Disordered" evidence="1">
    <location>
        <begin position="1"/>
        <end position="152"/>
    </location>
</feature>
<evidence type="ECO:0000313" key="4">
    <source>
        <dbReference type="Proteomes" id="UP001431209"/>
    </source>
</evidence>
<evidence type="ECO:0000256" key="1">
    <source>
        <dbReference type="SAM" id="MobiDB-lite"/>
    </source>
</evidence>